<dbReference type="Proteomes" id="UP000886804">
    <property type="component" value="Unassembled WGS sequence"/>
</dbReference>
<dbReference type="EMBL" id="DWYS01000145">
    <property type="protein sequence ID" value="HJB08627.1"/>
    <property type="molecule type" value="Genomic_DNA"/>
</dbReference>
<proteinExistence type="predicted"/>
<dbReference type="AlphaFoldDB" id="A0A9D2L9R3"/>
<sequence>MKNKALDVAKYVVNKCFQDKHPISNLQIQKILYFIQKSFLQKGEEAFSDEIEAWQFGPVVPEVYYFFCGNGSMKILESYETSFPKEFTDRLDGIIEEKRALNPWDLVNETHATGKAWSLIFQDGVGDHCTIPKSLIRVCG</sequence>
<accession>A0A9D2L9R3</accession>
<dbReference type="Pfam" id="PF13274">
    <property type="entry name" value="SocA_Panacea"/>
    <property type="match status" value="1"/>
</dbReference>
<organism evidence="2 3">
    <name type="scientific">Candidatus Enterocloster faecavium</name>
    <dbReference type="NCBI Taxonomy" id="2838560"/>
    <lineage>
        <taxon>Bacteria</taxon>
        <taxon>Bacillati</taxon>
        <taxon>Bacillota</taxon>
        <taxon>Clostridia</taxon>
        <taxon>Lachnospirales</taxon>
        <taxon>Lachnospiraceae</taxon>
        <taxon>Enterocloster</taxon>
    </lineage>
</organism>
<reference evidence="2" key="2">
    <citation type="submission" date="2021-04" db="EMBL/GenBank/DDBJ databases">
        <authorList>
            <person name="Gilroy R."/>
        </authorList>
    </citation>
    <scope>NUCLEOTIDE SEQUENCE</scope>
    <source>
        <strain evidence="2">CHK188-4685</strain>
    </source>
</reference>
<feature type="domain" description="Antitoxin SocA-like Panacea" evidence="1">
    <location>
        <begin position="28"/>
        <end position="117"/>
    </location>
</feature>
<dbReference type="InterPro" id="IPR025272">
    <property type="entry name" value="SocA_Panacea"/>
</dbReference>
<evidence type="ECO:0000313" key="3">
    <source>
        <dbReference type="Proteomes" id="UP000886804"/>
    </source>
</evidence>
<evidence type="ECO:0000259" key="1">
    <source>
        <dbReference type="Pfam" id="PF13274"/>
    </source>
</evidence>
<reference evidence="2" key="1">
    <citation type="journal article" date="2021" name="PeerJ">
        <title>Extensive microbial diversity within the chicken gut microbiome revealed by metagenomics and culture.</title>
        <authorList>
            <person name="Gilroy R."/>
            <person name="Ravi A."/>
            <person name="Getino M."/>
            <person name="Pursley I."/>
            <person name="Horton D.L."/>
            <person name="Alikhan N.F."/>
            <person name="Baker D."/>
            <person name="Gharbi K."/>
            <person name="Hall N."/>
            <person name="Watson M."/>
            <person name="Adriaenssens E.M."/>
            <person name="Foster-Nyarko E."/>
            <person name="Jarju S."/>
            <person name="Secka A."/>
            <person name="Antonio M."/>
            <person name="Oren A."/>
            <person name="Chaudhuri R.R."/>
            <person name="La Ragione R."/>
            <person name="Hildebrand F."/>
            <person name="Pallen M.J."/>
        </authorList>
    </citation>
    <scope>NUCLEOTIDE SEQUENCE</scope>
    <source>
        <strain evidence="2">CHK188-4685</strain>
    </source>
</reference>
<protein>
    <submittedName>
        <fullName evidence="2">DUF4065 domain-containing protein</fullName>
    </submittedName>
</protein>
<gene>
    <name evidence="2" type="ORF">H9716_12330</name>
</gene>
<name>A0A9D2L9R3_9FIRM</name>
<comment type="caution">
    <text evidence="2">The sequence shown here is derived from an EMBL/GenBank/DDBJ whole genome shotgun (WGS) entry which is preliminary data.</text>
</comment>
<evidence type="ECO:0000313" key="2">
    <source>
        <dbReference type="EMBL" id="HJB08627.1"/>
    </source>
</evidence>